<dbReference type="GO" id="GO:0046872">
    <property type="term" value="F:metal ion binding"/>
    <property type="evidence" value="ECO:0007669"/>
    <property type="project" value="UniProtKB-KW"/>
</dbReference>
<gene>
    <name evidence="1" type="primary">kynA</name>
    <name evidence="3" type="ORF">E0486_15935</name>
</gene>
<evidence type="ECO:0000313" key="4">
    <source>
        <dbReference type="Proteomes" id="UP000295164"/>
    </source>
</evidence>
<keyword evidence="1" id="KW-0560">Oxidoreductase</keyword>
<dbReference type="HAMAP" id="MF_01972">
    <property type="entry name" value="T23O"/>
    <property type="match status" value="1"/>
</dbReference>
<dbReference type="GO" id="GO:0019442">
    <property type="term" value="P:L-tryptophan catabolic process to acetyl-CoA"/>
    <property type="evidence" value="ECO:0007669"/>
    <property type="project" value="TreeGrafter"/>
</dbReference>
<organism evidence="3 4">
    <name type="scientific">Flaviaesturariibacter aridisoli</name>
    <dbReference type="NCBI Taxonomy" id="2545761"/>
    <lineage>
        <taxon>Bacteria</taxon>
        <taxon>Pseudomonadati</taxon>
        <taxon>Bacteroidota</taxon>
        <taxon>Chitinophagia</taxon>
        <taxon>Chitinophagales</taxon>
        <taxon>Chitinophagaceae</taxon>
        <taxon>Flaviaestuariibacter</taxon>
    </lineage>
</organism>
<keyword evidence="4" id="KW-1185">Reference proteome</keyword>
<keyword evidence="1" id="KW-0479">Metal-binding</keyword>
<dbReference type="GO" id="GO:0019441">
    <property type="term" value="P:L-tryptophan catabolic process to kynurenine"/>
    <property type="evidence" value="ECO:0007669"/>
    <property type="project" value="UniProtKB-UniRule"/>
</dbReference>
<dbReference type="GO" id="GO:0020037">
    <property type="term" value="F:heme binding"/>
    <property type="evidence" value="ECO:0007669"/>
    <property type="project" value="UniProtKB-UniRule"/>
</dbReference>
<comment type="pathway">
    <text evidence="1">Amino-acid degradation; L-tryptophan degradation via kynurenine pathway; L-kynurenine from L-tryptophan: step 1/2.</text>
</comment>
<keyword evidence="1" id="KW-0349">Heme</keyword>
<sequence>MTSNETPGSGGCPFHQGNSNPGAPLGGQGARTGQHAAVHYHDYLQLDKLLSAQALESDKSGVTAHDEMLFIVIHQTYELWFKQLHWEADSLVTIMGQPALNDNSPELQTVVHRLDRMATILRVLVQQIDILETMTPMDFLDFRDLLRPASGFQSWQFKLLEAKLGLKFEYRHGKEYYTAFLRGEHVDLIKKAEGSHSFLQLVNDWLERMPFFEQPELWQEYAQQYGAPDFWEAYKKVYAGSLAEAEKNNLDLFEEVFSRHQETHYTLSARANRAALFIMLYRGYPLLQLPFQLLNGLLEIDEQLSTWRHRHMNMVHRMIGTRIGTGGSTGKDYLKAAADKHYIFKEIAQLTSFLIERRKLPQLPKEVERKLGFSA</sequence>
<dbReference type="AlphaFoldDB" id="A0A4R4E030"/>
<dbReference type="UniPathway" id="UPA00333">
    <property type="reaction ID" value="UER00453"/>
</dbReference>
<protein>
    <recommendedName>
        <fullName evidence="1">Tryptophan 2,3-dioxygenase</fullName>
        <shortName evidence="1">TDO</shortName>
        <ecNumber evidence="1">1.13.11.11</ecNumber>
    </recommendedName>
    <alternativeName>
        <fullName evidence="1">Tryptamin 2,3-dioxygenase</fullName>
    </alternativeName>
    <alternativeName>
        <fullName evidence="1">Tryptophan oxygenase</fullName>
        <shortName evidence="1">TO</shortName>
        <shortName evidence="1">TRPO</shortName>
    </alternativeName>
    <alternativeName>
        <fullName evidence="1">Tryptophan pyrrolase</fullName>
    </alternativeName>
    <alternativeName>
        <fullName evidence="1">Tryptophanase</fullName>
    </alternativeName>
</protein>
<proteinExistence type="inferred from homology"/>
<comment type="similarity">
    <text evidence="1">Belongs to the tryptophan 2,3-dioxygenase family.</text>
</comment>
<feature type="binding site" evidence="1">
    <location>
        <position position="143"/>
    </location>
    <ligand>
        <name>substrate</name>
    </ligand>
</feature>
<feature type="binding site" description="axial binding residue" evidence="1">
    <location>
        <position position="311"/>
    </location>
    <ligand>
        <name>heme</name>
        <dbReference type="ChEBI" id="CHEBI:30413"/>
    </ligand>
    <ligandPart>
        <name>Fe</name>
        <dbReference type="ChEBI" id="CHEBI:18248"/>
    </ligandPart>
</feature>
<dbReference type="InterPro" id="IPR004981">
    <property type="entry name" value="Trp_2_3_dOase"/>
</dbReference>
<dbReference type="Pfam" id="PF03301">
    <property type="entry name" value="Trp_dioxygenase"/>
    <property type="match status" value="1"/>
</dbReference>
<keyword evidence="1 3" id="KW-0223">Dioxygenase</keyword>
<dbReference type="RefSeq" id="WP_131853577.1">
    <property type="nucleotide sequence ID" value="NZ_SKFH01000037.1"/>
</dbReference>
<dbReference type="Proteomes" id="UP000295164">
    <property type="component" value="Unassembled WGS sequence"/>
</dbReference>
<dbReference type="OrthoDB" id="9776847at2"/>
<dbReference type="EC" id="1.13.11.11" evidence="1"/>
<comment type="caution">
    <text evidence="3">The sequence shown here is derived from an EMBL/GenBank/DDBJ whole genome shotgun (WGS) entry which is preliminary data.</text>
</comment>
<dbReference type="PANTHER" id="PTHR10138:SF0">
    <property type="entry name" value="TRYPTOPHAN 2,3-DIOXYGENASE"/>
    <property type="match status" value="1"/>
</dbReference>
<comment type="subunit">
    <text evidence="1">Homotetramer.</text>
</comment>
<dbReference type="Gene3D" id="1.10.287.3810">
    <property type="match status" value="1"/>
</dbReference>
<keyword evidence="1" id="KW-0823">Tryptophan catabolism</keyword>
<dbReference type="GO" id="GO:0004833">
    <property type="term" value="F:L-tryptophan 2,3-dioxygenase activity"/>
    <property type="evidence" value="ECO:0007669"/>
    <property type="project" value="UniProtKB-UniRule"/>
</dbReference>
<feature type="region of interest" description="Disordered" evidence="2">
    <location>
        <begin position="1"/>
        <end position="31"/>
    </location>
</feature>
<evidence type="ECO:0000313" key="3">
    <source>
        <dbReference type="EMBL" id="TCZ67205.1"/>
    </source>
</evidence>
<comment type="catalytic activity">
    <reaction evidence="1">
        <text>L-tryptophan + O2 = N-formyl-L-kynurenine</text>
        <dbReference type="Rhea" id="RHEA:24536"/>
        <dbReference type="ChEBI" id="CHEBI:15379"/>
        <dbReference type="ChEBI" id="CHEBI:57912"/>
        <dbReference type="ChEBI" id="CHEBI:58629"/>
        <dbReference type="EC" id="1.13.11.11"/>
    </reaction>
</comment>
<dbReference type="InterPro" id="IPR037217">
    <property type="entry name" value="Trp/Indoleamine_2_3_dOase-like"/>
</dbReference>
<evidence type="ECO:0000256" key="2">
    <source>
        <dbReference type="SAM" id="MobiDB-lite"/>
    </source>
</evidence>
<feature type="binding site" evidence="1">
    <location>
        <begin position="70"/>
        <end position="74"/>
    </location>
    <ligand>
        <name>substrate</name>
    </ligand>
</feature>
<comment type="cofactor">
    <cofactor evidence="1">
        <name>heme</name>
        <dbReference type="ChEBI" id="CHEBI:30413"/>
    </cofactor>
    <text evidence="1">Binds 1 heme group per subunit.</text>
</comment>
<evidence type="ECO:0000256" key="1">
    <source>
        <dbReference type="HAMAP-Rule" id="MF_01972"/>
    </source>
</evidence>
<keyword evidence="1" id="KW-0408">Iron</keyword>
<dbReference type="EMBL" id="SKFH01000037">
    <property type="protein sequence ID" value="TCZ67205.1"/>
    <property type="molecule type" value="Genomic_DNA"/>
</dbReference>
<dbReference type="Gene3D" id="1.20.58.480">
    <property type="match status" value="1"/>
</dbReference>
<reference evidence="3 4" key="1">
    <citation type="submission" date="2019-03" db="EMBL/GenBank/DDBJ databases">
        <authorList>
            <person name="Kim M.K.M."/>
        </authorList>
    </citation>
    <scope>NUCLEOTIDE SEQUENCE [LARGE SCALE GENOMIC DNA]</scope>
    <source>
        <strain evidence="3 4">17J68-15</strain>
    </source>
</reference>
<comment type="function">
    <text evidence="1">Heme-dependent dioxygenase that catalyzes the oxidative cleavage of the L-tryptophan (L-Trp) pyrrole ring and converts L-tryptophan to N-formyl-L-kynurenine. Catalyzes the oxidative cleavage of the indole moiety.</text>
</comment>
<feature type="binding site" evidence="1">
    <location>
        <position position="325"/>
    </location>
    <ligand>
        <name>substrate</name>
    </ligand>
</feature>
<accession>A0A4R4E030</accession>
<comment type="caution">
    <text evidence="1">Lacks conserved residue(s) required for the propagation of feature annotation.</text>
</comment>
<dbReference type="SUPFAM" id="SSF140959">
    <property type="entry name" value="Indolic compounds 2,3-dioxygenase-like"/>
    <property type="match status" value="1"/>
</dbReference>
<dbReference type="PANTHER" id="PTHR10138">
    <property type="entry name" value="TRYPTOPHAN 2,3-DIOXYGENASE"/>
    <property type="match status" value="1"/>
</dbReference>
<name>A0A4R4E030_9BACT</name>